<dbReference type="Proteomes" id="UP001176941">
    <property type="component" value="Chromosome 8"/>
</dbReference>
<evidence type="ECO:0000313" key="2">
    <source>
        <dbReference type="EMBL" id="CAI9179001.1"/>
    </source>
</evidence>
<sequence length="260" mass="27311">MQGPVALVQLPLEIVVPGLCPREGLVHPEHCLRPYSDPADRRRGGASRQPSSSTEHGRADASPTGEPTAKRAWPCGLPVCLHRPTLETCQSRRSPALRPGKGVWEKRAGGGAGAGVLCVSLGTREAWNLGVGVAGGSGPELQPPVPCVRSIFPLGLDEASLPALPSLPPCSGPLDPVFALTIHLECAENPNLPAQGPGRGQRGSFRVVRTVKSEGIPKEEALPPAQENPNLQARRPAEWLFPVKLSVRSGSGSRGPPART</sequence>
<name>A0ABN9A128_RANTA</name>
<organism evidence="2 3">
    <name type="scientific">Rangifer tarandus platyrhynchus</name>
    <name type="common">Svalbard reindeer</name>
    <dbReference type="NCBI Taxonomy" id="3082113"/>
    <lineage>
        <taxon>Eukaryota</taxon>
        <taxon>Metazoa</taxon>
        <taxon>Chordata</taxon>
        <taxon>Craniata</taxon>
        <taxon>Vertebrata</taxon>
        <taxon>Euteleostomi</taxon>
        <taxon>Mammalia</taxon>
        <taxon>Eutheria</taxon>
        <taxon>Laurasiatheria</taxon>
        <taxon>Artiodactyla</taxon>
        <taxon>Ruminantia</taxon>
        <taxon>Pecora</taxon>
        <taxon>Cervidae</taxon>
        <taxon>Odocoileinae</taxon>
        <taxon>Rangifer</taxon>
    </lineage>
</organism>
<dbReference type="EMBL" id="OX459944">
    <property type="protein sequence ID" value="CAI9179001.1"/>
    <property type="molecule type" value="Genomic_DNA"/>
</dbReference>
<evidence type="ECO:0000256" key="1">
    <source>
        <dbReference type="SAM" id="MobiDB-lite"/>
    </source>
</evidence>
<reference evidence="2" key="1">
    <citation type="submission" date="2023-04" db="EMBL/GenBank/DDBJ databases">
        <authorList>
            <consortium name="ELIXIR-Norway"/>
        </authorList>
    </citation>
    <scope>NUCLEOTIDE SEQUENCE [LARGE SCALE GENOMIC DNA]</scope>
</reference>
<feature type="region of interest" description="Disordered" evidence="1">
    <location>
        <begin position="31"/>
        <end position="70"/>
    </location>
</feature>
<feature type="compositionally biased region" description="Basic and acidic residues" evidence="1">
    <location>
        <begin position="212"/>
        <end position="221"/>
    </location>
</feature>
<feature type="compositionally biased region" description="Basic and acidic residues" evidence="1">
    <location>
        <begin position="31"/>
        <end position="43"/>
    </location>
</feature>
<gene>
    <name evidence="2" type="ORF">MRATA1EN1_LOCUS27963</name>
</gene>
<accession>A0ABN9A128</accession>
<evidence type="ECO:0000313" key="3">
    <source>
        <dbReference type="Proteomes" id="UP001176941"/>
    </source>
</evidence>
<keyword evidence="3" id="KW-1185">Reference proteome</keyword>
<protein>
    <submittedName>
        <fullName evidence="2">Uncharacterized protein</fullName>
    </submittedName>
</protein>
<proteinExistence type="predicted"/>
<feature type="region of interest" description="Disordered" evidence="1">
    <location>
        <begin position="212"/>
        <end position="234"/>
    </location>
</feature>